<feature type="transmembrane region" description="Helical" evidence="6">
    <location>
        <begin position="41"/>
        <end position="62"/>
    </location>
</feature>
<reference evidence="7 8" key="1">
    <citation type="submission" date="2007-05" db="EMBL/GenBank/DDBJ databases">
        <title>Complete sequence of chromosome of Acidiphilium cryptum JF-5.</title>
        <authorList>
            <consortium name="US DOE Joint Genome Institute"/>
            <person name="Copeland A."/>
            <person name="Lucas S."/>
            <person name="Lapidus A."/>
            <person name="Barry K."/>
            <person name="Detter J.C."/>
            <person name="Glavina del Rio T."/>
            <person name="Hammon N."/>
            <person name="Israni S."/>
            <person name="Dalin E."/>
            <person name="Tice H."/>
            <person name="Pitluck S."/>
            <person name="Sims D."/>
            <person name="Brettin T."/>
            <person name="Bruce D."/>
            <person name="Han C."/>
            <person name="Schmutz J."/>
            <person name="Larimer F."/>
            <person name="Land M."/>
            <person name="Hauser L."/>
            <person name="Kyrpides N."/>
            <person name="Kim E."/>
            <person name="Magnuson T."/>
            <person name="Richardson P."/>
        </authorList>
    </citation>
    <scope>NUCLEOTIDE SEQUENCE [LARGE SCALE GENOMIC DNA]</scope>
    <source>
        <strain evidence="7 8">JF-5</strain>
    </source>
</reference>
<dbReference type="PANTHER" id="PTHR31040:SF1">
    <property type="entry name" value="NURIM"/>
    <property type="match status" value="1"/>
</dbReference>
<dbReference type="KEGG" id="acr:Acry_3040"/>
<dbReference type="PANTHER" id="PTHR31040">
    <property type="entry name" value="NURIM"/>
    <property type="match status" value="1"/>
</dbReference>
<sequence length="197" mass="21322">MVSVLLYALLWVSFGAGHSALAAPLGRGLLRRIAGAGDRLAYNVIAMVHLALVLAIGRRLFADQTFALPDSLRALGWLAAAAGAVVLILAGRNYELARFLGLAQLRAGTPDQAATPEPLATGGMNGVVRHPLYLGLLLIIWGVATSPFRLATAAAATAYLLVGIRFEERNLLRIYGDSYRRYRSHVPMLVPRRLWPR</sequence>
<comment type="subcellular location">
    <subcellularLocation>
        <location evidence="1">Membrane</location>
        <topology evidence="1">Multi-pass membrane protein</topology>
    </subcellularLocation>
</comment>
<feature type="transmembrane region" description="Helical" evidence="6">
    <location>
        <begin position="132"/>
        <end position="162"/>
    </location>
</feature>
<protein>
    <recommendedName>
        <fullName evidence="9">Isoprenylcysteine carboxyl methyltransferase</fullName>
    </recommendedName>
</protein>
<evidence type="ECO:0000256" key="3">
    <source>
        <dbReference type="ARBA" id="ARBA00022692"/>
    </source>
</evidence>
<evidence type="ECO:0008006" key="9">
    <source>
        <dbReference type="Google" id="ProtNLM"/>
    </source>
</evidence>
<dbReference type="GO" id="GO:0016020">
    <property type="term" value="C:membrane"/>
    <property type="evidence" value="ECO:0007669"/>
    <property type="project" value="UniProtKB-SubCell"/>
</dbReference>
<keyword evidence="3 6" id="KW-0812">Transmembrane</keyword>
<keyword evidence="5 6" id="KW-0472">Membrane</keyword>
<gene>
    <name evidence="7" type="ordered locus">Acry_3040</name>
</gene>
<dbReference type="InterPro" id="IPR033580">
    <property type="entry name" value="Nurim-like"/>
</dbReference>
<dbReference type="eggNOG" id="COG2020">
    <property type="taxonomic scope" value="Bacteria"/>
</dbReference>
<evidence type="ECO:0000256" key="4">
    <source>
        <dbReference type="ARBA" id="ARBA00022989"/>
    </source>
</evidence>
<dbReference type="AlphaFoldDB" id="A5G2Z7"/>
<organism evidence="7 8">
    <name type="scientific">Acidiphilium cryptum (strain JF-5)</name>
    <dbReference type="NCBI Taxonomy" id="349163"/>
    <lineage>
        <taxon>Bacteria</taxon>
        <taxon>Pseudomonadati</taxon>
        <taxon>Pseudomonadota</taxon>
        <taxon>Alphaproteobacteria</taxon>
        <taxon>Acetobacterales</taxon>
        <taxon>Acidocellaceae</taxon>
        <taxon>Acidiphilium</taxon>
    </lineage>
</organism>
<dbReference type="EMBL" id="CP000697">
    <property type="protein sequence ID" value="ABQ32229.1"/>
    <property type="molecule type" value="Genomic_DNA"/>
</dbReference>
<dbReference type="STRING" id="349163.Acry_3040"/>
<evidence type="ECO:0000313" key="7">
    <source>
        <dbReference type="EMBL" id="ABQ32229.1"/>
    </source>
</evidence>
<proteinExistence type="inferred from homology"/>
<evidence type="ECO:0000256" key="2">
    <source>
        <dbReference type="ARBA" id="ARBA00010631"/>
    </source>
</evidence>
<evidence type="ECO:0000256" key="1">
    <source>
        <dbReference type="ARBA" id="ARBA00004141"/>
    </source>
</evidence>
<accession>A5G2Z7</accession>
<evidence type="ECO:0000256" key="6">
    <source>
        <dbReference type="SAM" id="Phobius"/>
    </source>
</evidence>
<dbReference type="Gene3D" id="1.20.120.1630">
    <property type="match status" value="1"/>
</dbReference>
<evidence type="ECO:0000256" key="5">
    <source>
        <dbReference type="ARBA" id="ARBA00023136"/>
    </source>
</evidence>
<comment type="similarity">
    <text evidence="2">Belongs to the nurim family.</text>
</comment>
<keyword evidence="4 6" id="KW-1133">Transmembrane helix</keyword>
<dbReference type="RefSeq" id="WP_007422490.1">
    <property type="nucleotide sequence ID" value="NC_009484.1"/>
</dbReference>
<name>A5G2Z7_ACICJ</name>
<dbReference type="HOGENOM" id="CLU_084189_1_0_5"/>
<keyword evidence="8" id="KW-1185">Reference proteome</keyword>
<evidence type="ECO:0000313" key="8">
    <source>
        <dbReference type="Proteomes" id="UP000000245"/>
    </source>
</evidence>
<feature type="transmembrane region" description="Helical" evidence="6">
    <location>
        <begin position="74"/>
        <end position="91"/>
    </location>
</feature>
<dbReference type="Proteomes" id="UP000000245">
    <property type="component" value="Chromosome"/>
</dbReference>